<accession>A0A9D9EPW6</accession>
<dbReference type="AlphaFoldDB" id="A0A9D9EPW6"/>
<reference evidence="1" key="1">
    <citation type="submission" date="2020-10" db="EMBL/GenBank/DDBJ databases">
        <authorList>
            <person name="Gilroy R."/>
        </authorList>
    </citation>
    <scope>NUCLEOTIDE SEQUENCE</scope>
    <source>
        <strain evidence="1">20514</strain>
    </source>
</reference>
<proteinExistence type="predicted"/>
<name>A0A9D9EPW6_9BACT</name>
<dbReference type="Proteomes" id="UP000810252">
    <property type="component" value="Unassembled WGS sequence"/>
</dbReference>
<sequence length="244" mass="26913">MKVFEHIILVSAVLLLFLPAGRAGTLAQFRPAAAADTLARQDSILLPDSLRGVPGVIVLSDSLFYVPGGEVPEGYGLVDTLVFVPSERVDTALAGKNIFYLMPSRSGGGAADVHIYQSASIVSAMNRSFGTNATRPYTGYRVRIFFDNRQSARQDSEAMMESFSRMYPGVPAYRSYVNPYFKITVGDFRTKSEAMNFLQQIIHTFPKAFIVKENIEYPVLDRDSLGRTDTVQILRKLAGPETAL</sequence>
<protein>
    <submittedName>
        <fullName evidence="1">SPOR domain-containing protein</fullName>
    </submittedName>
</protein>
<evidence type="ECO:0000313" key="2">
    <source>
        <dbReference type="Proteomes" id="UP000810252"/>
    </source>
</evidence>
<evidence type="ECO:0000313" key="1">
    <source>
        <dbReference type="EMBL" id="MBO8449079.1"/>
    </source>
</evidence>
<dbReference type="EMBL" id="JADIMQ010000105">
    <property type="protein sequence ID" value="MBO8449079.1"/>
    <property type="molecule type" value="Genomic_DNA"/>
</dbReference>
<comment type="caution">
    <text evidence="1">The sequence shown here is derived from an EMBL/GenBank/DDBJ whole genome shotgun (WGS) entry which is preliminary data.</text>
</comment>
<organism evidence="1 2">
    <name type="scientific">Candidatus Cryptobacteroides merdigallinarum</name>
    <dbReference type="NCBI Taxonomy" id="2840770"/>
    <lineage>
        <taxon>Bacteria</taxon>
        <taxon>Pseudomonadati</taxon>
        <taxon>Bacteroidota</taxon>
        <taxon>Bacteroidia</taxon>
        <taxon>Bacteroidales</taxon>
        <taxon>Candidatus Cryptobacteroides</taxon>
    </lineage>
</organism>
<gene>
    <name evidence="1" type="ORF">IAC29_07410</name>
</gene>
<reference evidence="1" key="2">
    <citation type="journal article" date="2021" name="PeerJ">
        <title>Extensive microbial diversity within the chicken gut microbiome revealed by metagenomics and culture.</title>
        <authorList>
            <person name="Gilroy R."/>
            <person name="Ravi A."/>
            <person name="Getino M."/>
            <person name="Pursley I."/>
            <person name="Horton D.L."/>
            <person name="Alikhan N.F."/>
            <person name="Baker D."/>
            <person name="Gharbi K."/>
            <person name="Hall N."/>
            <person name="Watson M."/>
            <person name="Adriaenssens E.M."/>
            <person name="Foster-Nyarko E."/>
            <person name="Jarju S."/>
            <person name="Secka A."/>
            <person name="Antonio M."/>
            <person name="Oren A."/>
            <person name="Chaudhuri R.R."/>
            <person name="La Ragione R."/>
            <person name="Hildebrand F."/>
            <person name="Pallen M.J."/>
        </authorList>
    </citation>
    <scope>NUCLEOTIDE SEQUENCE</scope>
    <source>
        <strain evidence="1">20514</strain>
    </source>
</reference>